<evidence type="ECO:0000313" key="4">
    <source>
        <dbReference type="Proteomes" id="UP000738325"/>
    </source>
</evidence>
<feature type="region of interest" description="Disordered" evidence="2">
    <location>
        <begin position="60"/>
        <end position="100"/>
    </location>
</feature>
<dbReference type="EMBL" id="JAAAIP010001420">
    <property type="protein sequence ID" value="KAG0306949.1"/>
    <property type="molecule type" value="Genomic_DNA"/>
</dbReference>
<feature type="region of interest" description="Disordered" evidence="2">
    <location>
        <begin position="119"/>
        <end position="157"/>
    </location>
</feature>
<accession>A0A9P6UK46</accession>
<dbReference type="AlphaFoldDB" id="A0A9P6UK46"/>
<comment type="caution">
    <text evidence="3">The sequence shown here is derived from an EMBL/GenBank/DDBJ whole genome shotgun (WGS) entry which is preliminary data.</text>
</comment>
<sequence length="431" mass="48227">MSDPDDSNAHSDSSGKGFFSRIASRPHRQPSQPLLSPVTPEAAYSSTGAFAKRAHSTFVIPRPSDFSMPDFVDRCDHPSPGRPSEIPTVAPPVSSTSPVAPDHILDEVLPLLPMDHCKSLKADDAGQTPLPPPPTDNDKSVMTTRQSSGNQENNLSKSLFRRLASDVAPTRILAEELKEFEGELEDFEELEEFEEVQELTILPVEVSERVMVPDPIRILAFELGEANMVPNPAKVLQRINGEPKWRWYLQQKTENSCLGSLNTDPSPPVSITLDKEWTAILEMGDINSGWYSVVICISIEVESNRKGGISEADFDVCQFDGFNRPVYTEKTYRTVAGGEELRQIRNQKEKRIRLHRQIELSRGGFIKFTAILRAFYVEIARVHYIELQQMEREPDDIALYGAGKPSEVILVGTRAEETVKKHLTIHTHDIS</sequence>
<dbReference type="Proteomes" id="UP000738325">
    <property type="component" value="Unassembled WGS sequence"/>
</dbReference>
<name>A0A9P6UK46_9FUNG</name>
<feature type="compositionally biased region" description="Low complexity" evidence="2">
    <location>
        <begin position="87"/>
        <end position="100"/>
    </location>
</feature>
<evidence type="ECO:0000256" key="2">
    <source>
        <dbReference type="SAM" id="MobiDB-lite"/>
    </source>
</evidence>
<feature type="region of interest" description="Disordered" evidence="2">
    <location>
        <begin position="1"/>
        <end position="43"/>
    </location>
</feature>
<feature type="coiled-coil region" evidence="1">
    <location>
        <begin position="170"/>
        <end position="197"/>
    </location>
</feature>
<feature type="compositionally biased region" description="Polar residues" evidence="2">
    <location>
        <begin position="140"/>
        <end position="157"/>
    </location>
</feature>
<proteinExistence type="predicted"/>
<protein>
    <submittedName>
        <fullName evidence="3">Uncharacterized protein</fullName>
    </submittedName>
</protein>
<feature type="non-terminal residue" evidence="3">
    <location>
        <position position="1"/>
    </location>
</feature>
<reference evidence="3" key="1">
    <citation type="journal article" date="2020" name="Fungal Divers.">
        <title>Resolving the Mortierellaceae phylogeny through synthesis of multi-gene phylogenetics and phylogenomics.</title>
        <authorList>
            <person name="Vandepol N."/>
            <person name="Liber J."/>
            <person name="Desiro A."/>
            <person name="Na H."/>
            <person name="Kennedy M."/>
            <person name="Barry K."/>
            <person name="Grigoriev I.V."/>
            <person name="Miller A.N."/>
            <person name="O'Donnell K."/>
            <person name="Stajich J.E."/>
            <person name="Bonito G."/>
        </authorList>
    </citation>
    <scope>NUCLEOTIDE SEQUENCE</scope>
    <source>
        <strain evidence="3">REB-010B</strain>
    </source>
</reference>
<keyword evidence="4" id="KW-1185">Reference proteome</keyword>
<dbReference type="OrthoDB" id="2449151at2759"/>
<evidence type="ECO:0000313" key="3">
    <source>
        <dbReference type="EMBL" id="KAG0306949.1"/>
    </source>
</evidence>
<evidence type="ECO:0000256" key="1">
    <source>
        <dbReference type="SAM" id="Coils"/>
    </source>
</evidence>
<organism evidence="3 4">
    <name type="scientific">Dissophora globulifera</name>
    <dbReference type="NCBI Taxonomy" id="979702"/>
    <lineage>
        <taxon>Eukaryota</taxon>
        <taxon>Fungi</taxon>
        <taxon>Fungi incertae sedis</taxon>
        <taxon>Mucoromycota</taxon>
        <taxon>Mortierellomycotina</taxon>
        <taxon>Mortierellomycetes</taxon>
        <taxon>Mortierellales</taxon>
        <taxon>Mortierellaceae</taxon>
        <taxon>Dissophora</taxon>
    </lineage>
</organism>
<gene>
    <name evidence="3" type="ORF">BGZ99_001631</name>
</gene>
<keyword evidence="1" id="KW-0175">Coiled coil</keyword>